<name>A0A5B5VSS0_9BACT</name>
<accession>A0A5B5VSS0</accession>
<evidence type="ECO:0000313" key="3">
    <source>
        <dbReference type="EMBL" id="MDU0261087.1"/>
    </source>
</evidence>
<dbReference type="EMBL" id="BQOL01000003">
    <property type="protein sequence ID" value="GKI20486.1"/>
    <property type="molecule type" value="Genomic_DNA"/>
</dbReference>
<protein>
    <submittedName>
        <fullName evidence="1">DUF4924 domain-containing protein</fullName>
    </submittedName>
    <submittedName>
        <fullName evidence="3">DUF4924 family protein</fullName>
    </submittedName>
</protein>
<evidence type="ECO:0000313" key="2">
    <source>
        <dbReference type="EMBL" id="KAA3160604.1"/>
    </source>
</evidence>
<keyword evidence="4" id="KW-1185">Reference proteome</keyword>
<reference evidence="2 4" key="1">
    <citation type="journal article" date="2019" name="Nat. Med.">
        <title>A library of human gut bacterial isolates paired with longitudinal multiomics data enables mechanistic microbiome research.</title>
        <authorList>
            <person name="Poyet M."/>
            <person name="Groussin M."/>
            <person name="Gibbons S.M."/>
            <person name="Avila-Pacheco J."/>
            <person name="Jiang X."/>
            <person name="Kearney S.M."/>
            <person name="Perrotta A.R."/>
            <person name="Berdy B."/>
            <person name="Zhao S."/>
            <person name="Lieberman T.D."/>
            <person name="Swanson P.K."/>
            <person name="Smith M."/>
            <person name="Roesemann S."/>
            <person name="Alexander J.E."/>
            <person name="Rich S.A."/>
            <person name="Livny J."/>
            <person name="Vlamakis H."/>
            <person name="Clish C."/>
            <person name="Bullock K."/>
            <person name="Deik A."/>
            <person name="Scott J."/>
            <person name="Pierce K.A."/>
            <person name="Xavier R.J."/>
            <person name="Alm E.J."/>
        </authorList>
    </citation>
    <scope>NUCLEOTIDE SEQUENCE [LARGE SCALE GENOMIC DNA]</scope>
    <source>
        <strain evidence="2 4">BIOML-A1</strain>
    </source>
</reference>
<proteinExistence type="predicted"/>
<comment type="caution">
    <text evidence="3">The sequence shown here is derived from an EMBL/GenBank/DDBJ whole genome shotgun (WGS) entry which is preliminary data.</text>
</comment>
<dbReference type="EMBL" id="VVND01000002">
    <property type="protein sequence ID" value="KAA3160604.1"/>
    <property type="molecule type" value="Genomic_DNA"/>
</dbReference>
<dbReference type="Proteomes" id="UP001181347">
    <property type="component" value="Unassembled WGS sequence"/>
</dbReference>
<evidence type="ECO:0000313" key="4">
    <source>
        <dbReference type="Proteomes" id="UP000324870"/>
    </source>
</evidence>
<reference evidence="1" key="2">
    <citation type="submission" date="2022-01" db="EMBL/GenBank/DDBJ databases">
        <title>Novel bile acid biosynthetic pathways are enriched in the microbiome of centenarians.</title>
        <authorList>
            <person name="Sato Y."/>
            <person name="Atarashi K."/>
            <person name="Plichta R.D."/>
            <person name="Arai Y."/>
            <person name="Sasajima S."/>
            <person name="Kearney M.S."/>
            <person name="Suda W."/>
            <person name="Takeshita K."/>
            <person name="Sasaki T."/>
            <person name="Okamoto S."/>
            <person name="Skelly N.A."/>
            <person name="Okamura Y."/>
            <person name="Vlamakis H."/>
            <person name="Li Y."/>
            <person name="Tanoue T."/>
            <person name="Takei H."/>
            <person name="Nittono H."/>
            <person name="Narushima S."/>
            <person name="Irie J."/>
            <person name="Itoh H."/>
            <person name="Moriya K."/>
            <person name="Sugiura Y."/>
            <person name="Suematsu M."/>
            <person name="Moritoki N."/>
            <person name="Shibata S."/>
            <person name="Littman R.D."/>
            <person name="Fischbach A.M."/>
            <person name="Uwamino Y."/>
            <person name="Inoue T."/>
            <person name="Honda A."/>
            <person name="Hattori M."/>
            <person name="Murai T."/>
            <person name="Xavier J.R."/>
            <person name="Hirose N."/>
            <person name="Honda K."/>
        </authorList>
    </citation>
    <scope>NUCLEOTIDE SEQUENCE</scope>
    <source>
        <strain evidence="1">CE91-St16</strain>
    </source>
</reference>
<dbReference type="Proteomes" id="UP000324870">
    <property type="component" value="Unassembled WGS sequence"/>
</dbReference>
<dbReference type="Proteomes" id="UP001055105">
    <property type="component" value="Unassembled WGS sequence"/>
</dbReference>
<dbReference type="Pfam" id="PF16271">
    <property type="entry name" value="DUF4924"/>
    <property type="match status" value="1"/>
</dbReference>
<evidence type="ECO:0000313" key="1">
    <source>
        <dbReference type="EMBL" id="GKI20486.1"/>
    </source>
</evidence>
<reference evidence="3" key="3">
    <citation type="submission" date="2023-10" db="EMBL/GenBank/DDBJ databases">
        <title>Genome Sequence of the Bacteria from From Gut Wall in Crohn's Disease.</title>
        <authorList>
            <person name="Rodriguez-Palacios A."/>
        </authorList>
    </citation>
    <scope>NUCLEOTIDE SEQUENCE</scope>
    <source>
        <strain evidence="3">CavFT-hAR58</strain>
    </source>
</reference>
<evidence type="ECO:0000313" key="5">
    <source>
        <dbReference type="Proteomes" id="UP001181347"/>
    </source>
</evidence>
<dbReference type="AlphaFoldDB" id="A0A5B5VSS0"/>
<gene>
    <name evidence="1" type="ORF">CE91St16_33940</name>
    <name evidence="2" type="ORF">F2A26_02375</name>
    <name evidence="3" type="ORF">RVH17_13400</name>
</gene>
<dbReference type="OMA" id="EYLLYMW"/>
<dbReference type="EMBL" id="JAWDES010000005">
    <property type="protein sequence ID" value="MDU0261087.1"/>
    <property type="molecule type" value="Genomic_DNA"/>
</dbReference>
<dbReference type="InterPro" id="IPR032574">
    <property type="entry name" value="DUF4924"/>
</dbReference>
<sequence>MDIAQAKRRENIAEYILYLWQLEDLLRALQFSPEAIFSTLIAPRKDIADEQKHVFLLWYMDIANLLHQEGKDEKGHLEHTLHLIGDLHDLHLQLMKLPVGEHYRRTYARLEPELPRLRAVLGNPGMNDTELCFRALYAAMLYRIKGEGEKSAVADTLEFISPVIAELADMHGKVERGEVDLFKTAEGK</sequence>
<dbReference type="RefSeq" id="WP_009596837.1">
    <property type="nucleotide sequence ID" value="NZ_AP025581.1"/>
</dbReference>
<organism evidence="3 5">
    <name type="scientific">Alistipes finegoldii</name>
    <dbReference type="NCBI Taxonomy" id="214856"/>
    <lineage>
        <taxon>Bacteria</taxon>
        <taxon>Pseudomonadati</taxon>
        <taxon>Bacteroidota</taxon>
        <taxon>Bacteroidia</taxon>
        <taxon>Bacteroidales</taxon>
        <taxon>Rikenellaceae</taxon>
        <taxon>Alistipes</taxon>
    </lineage>
</organism>